<gene>
    <name evidence="6" type="ORF">CTOB1V02_LOCUS13793</name>
</gene>
<protein>
    <submittedName>
        <fullName evidence="6">Uncharacterized protein</fullName>
    </submittedName>
</protein>
<sequence length="249" mass="27897">KKGTDSPIEESQEYIDEDEQGRLVRYKYTPAPNDEEIYSLRLATPPLPYEDLSPLSVLNRWEFYMLWFSFFLNQQAIGFINTMYKAFGQTFIDDDRFLSLVGAVASAFNCGGRVLWGALLDSTSYKLSMIVASGLLSALYFSLIATATVGRALFAVWVWGIFLAFSGTFALLPTATTQAFGSAWAGSNYGLVFTNTLVSSLVTSLVIQATNGWLWHHIFFLFAAFPLLSELQQGQDVALELEWWHIPFA</sequence>
<dbReference type="EMBL" id="OB675854">
    <property type="protein sequence ID" value="CAD7235978.1"/>
    <property type="molecule type" value="Genomic_DNA"/>
</dbReference>
<keyword evidence="2" id="KW-0813">Transport</keyword>
<dbReference type="PANTHER" id="PTHR43385">
    <property type="entry name" value="RIBOFLAVIN TRANSPORTER RIBJ"/>
    <property type="match status" value="1"/>
</dbReference>
<keyword evidence="5" id="KW-0472">Membrane</keyword>
<name>A0A7R8WQC9_9CRUS</name>
<dbReference type="OrthoDB" id="410267at2759"/>
<dbReference type="GO" id="GO:0016020">
    <property type="term" value="C:membrane"/>
    <property type="evidence" value="ECO:0007669"/>
    <property type="project" value="UniProtKB-SubCell"/>
</dbReference>
<feature type="non-terminal residue" evidence="6">
    <location>
        <position position="249"/>
    </location>
</feature>
<dbReference type="AlphaFoldDB" id="A0A7R8WQC9"/>
<dbReference type="Gene3D" id="1.20.1250.20">
    <property type="entry name" value="MFS general substrate transporter like domains"/>
    <property type="match status" value="1"/>
</dbReference>
<evidence type="ECO:0000256" key="1">
    <source>
        <dbReference type="ARBA" id="ARBA00004141"/>
    </source>
</evidence>
<dbReference type="InterPro" id="IPR036259">
    <property type="entry name" value="MFS_trans_sf"/>
</dbReference>
<keyword evidence="3" id="KW-0812">Transmembrane</keyword>
<dbReference type="PANTHER" id="PTHR43385:SF1">
    <property type="entry name" value="RIBOFLAVIN TRANSPORTER RIBJ"/>
    <property type="match status" value="1"/>
</dbReference>
<organism evidence="6">
    <name type="scientific">Cyprideis torosa</name>
    <dbReference type="NCBI Taxonomy" id="163714"/>
    <lineage>
        <taxon>Eukaryota</taxon>
        <taxon>Metazoa</taxon>
        <taxon>Ecdysozoa</taxon>
        <taxon>Arthropoda</taxon>
        <taxon>Crustacea</taxon>
        <taxon>Oligostraca</taxon>
        <taxon>Ostracoda</taxon>
        <taxon>Podocopa</taxon>
        <taxon>Podocopida</taxon>
        <taxon>Cytherocopina</taxon>
        <taxon>Cytheroidea</taxon>
        <taxon>Cytherideidae</taxon>
        <taxon>Cyprideis</taxon>
    </lineage>
</organism>
<evidence type="ECO:0000256" key="2">
    <source>
        <dbReference type="ARBA" id="ARBA00022448"/>
    </source>
</evidence>
<feature type="non-terminal residue" evidence="6">
    <location>
        <position position="1"/>
    </location>
</feature>
<dbReference type="InterPro" id="IPR052983">
    <property type="entry name" value="MFS_Riboflavin_Transporter"/>
</dbReference>
<reference evidence="6" key="1">
    <citation type="submission" date="2020-11" db="EMBL/GenBank/DDBJ databases">
        <authorList>
            <person name="Tran Van P."/>
        </authorList>
    </citation>
    <scope>NUCLEOTIDE SEQUENCE</scope>
</reference>
<evidence type="ECO:0000313" key="6">
    <source>
        <dbReference type="EMBL" id="CAD7235978.1"/>
    </source>
</evidence>
<evidence type="ECO:0000256" key="3">
    <source>
        <dbReference type="ARBA" id="ARBA00022692"/>
    </source>
</evidence>
<dbReference type="SUPFAM" id="SSF103473">
    <property type="entry name" value="MFS general substrate transporter"/>
    <property type="match status" value="1"/>
</dbReference>
<evidence type="ECO:0000256" key="4">
    <source>
        <dbReference type="ARBA" id="ARBA00022989"/>
    </source>
</evidence>
<comment type="subcellular location">
    <subcellularLocation>
        <location evidence="1">Membrane</location>
        <topology evidence="1">Multi-pass membrane protein</topology>
    </subcellularLocation>
</comment>
<keyword evidence="4" id="KW-1133">Transmembrane helix</keyword>
<proteinExistence type="predicted"/>
<accession>A0A7R8WQC9</accession>
<evidence type="ECO:0000256" key="5">
    <source>
        <dbReference type="ARBA" id="ARBA00023136"/>
    </source>
</evidence>